<protein>
    <submittedName>
        <fullName evidence="2">Uncharacterized protein</fullName>
    </submittedName>
</protein>
<gene>
    <name evidence="2" type="ORF">SAMN04487948_103252</name>
</gene>
<dbReference type="AlphaFoldDB" id="A0A1H8QQE5"/>
<evidence type="ECO:0000256" key="1">
    <source>
        <dbReference type="SAM" id="MobiDB-lite"/>
    </source>
</evidence>
<sequence>MDERFERFVRTTFRSAGRRYAEARSAYHEGRDETGDESDRFDLPRDDEGNARLVCRRYAERRAVAVDAEGRPACFDPDHPDCRGCAEDVREGVVETW</sequence>
<keyword evidence="3" id="KW-1185">Reference proteome</keyword>
<accession>A0A1H8QQE5</accession>
<feature type="region of interest" description="Disordered" evidence="1">
    <location>
        <begin position="24"/>
        <end position="44"/>
    </location>
</feature>
<dbReference type="Pfam" id="PF23367">
    <property type="entry name" value="DUF7091"/>
    <property type="match status" value="1"/>
</dbReference>
<organism evidence="2 3">
    <name type="scientific">Halogranum amylolyticum</name>
    <dbReference type="NCBI Taxonomy" id="660520"/>
    <lineage>
        <taxon>Archaea</taxon>
        <taxon>Methanobacteriati</taxon>
        <taxon>Methanobacteriota</taxon>
        <taxon>Stenosarchaea group</taxon>
        <taxon>Halobacteria</taxon>
        <taxon>Halobacteriales</taxon>
        <taxon>Haloferacaceae</taxon>
    </lineage>
</organism>
<dbReference type="RefSeq" id="WP_089822485.1">
    <property type="nucleotide sequence ID" value="NZ_FODV01000003.1"/>
</dbReference>
<dbReference type="InterPro" id="IPR055517">
    <property type="entry name" value="DUF7091"/>
</dbReference>
<dbReference type="Proteomes" id="UP000199126">
    <property type="component" value="Unassembled WGS sequence"/>
</dbReference>
<dbReference type="OrthoDB" id="213643at2157"/>
<evidence type="ECO:0000313" key="2">
    <source>
        <dbReference type="EMBL" id="SEO56432.1"/>
    </source>
</evidence>
<proteinExistence type="predicted"/>
<name>A0A1H8QQE5_9EURY</name>
<evidence type="ECO:0000313" key="3">
    <source>
        <dbReference type="Proteomes" id="UP000199126"/>
    </source>
</evidence>
<reference evidence="3" key="1">
    <citation type="submission" date="2016-10" db="EMBL/GenBank/DDBJ databases">
        <authorList>
            <person name="Varghese N."/>
            <person name="Submissions S."/>
        </authorList>
    </citation>
    <scope>NUCLEOTIDE SEQUENCE [LARGE SCALE GENOMIC DNA]</scope>
    <source>
        <strain evidence="3">CGMCC 1.10121</strain>
    </source>
</reference>
<dbReference type="EMBL" id="FODV01000003">
    <property type="protein sequence ID" value="SEO56432.1"/>
    <property type="molecule type" value="Genomic_DNA"/>
</dbReference>